<dbReference type="SFLD" id="SFLDS00005">
    <property type="entry name" value="Isoprenoid_Synthase_Type_I"/>
    <property type="match status" value="1"/>
</dbReference>
<keyword evidence="2 7" id="KW-0808">Transferase</keyword>
<dbReference type="PROSITE" id="PS00444">
    <property type="entry name" value="POLYPRENYL_SYNTHASE_2"/>
    <property type="match status" value="1"/>
</dbReference>
<accession>A0A7M5XIZ3</accession>
<dbReference type="InterPro" id="IPR000092">
    <property type="entry name" value="Polyprenyl_synt"/>
</dbReference>
<evidence type="ECO:0000313" key="8">
    <source>
        <dbReference type="EnsemblMetazoa" id="CLYHEMP023081.1"/>
    </source>
</evidence>
<dbReference type="OrthoDB" id="10257492at2759"/>
<proteinExistence type="inferred from homology"/>
<dbReference type="GO" id="GO:0005737">
    <property type="term" value="C:cytoplasm"/>
    <property type="evidence" value="ECO:0007669"/>
    <property type="project" value="TreeGrafter"/>
</dbReference>
<evidence type="ECO:0000256" key="5">
    <source>
        <dbReference type="ARBA" id="ARBA00033740"/>
    </source>
</evidence>
<keyword evidence="3" id="KW-0479">Metal-binding</keyword>
<comment type="similarity">
    <text evidence="7">Belongs to the FPP/GGPP synthase family.</text>
</comment>
<dbReference type="GO" id="GO:0004161">
    <property type="term" value="F:dimethylallyltranstransferase activity"/>
    <property type="evidence" value="ECO:0007669"/>
    <property type="project" value="TreeGrafter"/>
</dbReference>
<evidence type="ECO:0000256" key="2">
    <source>
        <dbReference type="ARBA" id="ARBA00022679"/>
    </source>
</evidence>
<name>A0A7M5XIZ3_9CNID</name>
<evidence type="ECO:0000256" key="1">
    <source>
        <dbReference type="ARBA" id="ARBA00001946"/>
    </source>
</evidence>
<dbReference type="EnsemblMetazoa" id="CLYHEMT023081.1">
    <property type="protein sequence ID" value="CLYHEMP023081.1"/>
    <property type="gene ID" value="CLYHEMG023081"/>
</dbReference>
<dbReference type="AlphaFoldDB" id="A0A7M5XIZ3"/>
<dbReference type="GO" id="GO:0046872">
    <property type="term" value="F:metal ion binding"/>
    <property type="evidence" value="ECO:0007669"/>
    <property type="project" value="UniProtKB-KW"/>
</dbReference>
<dbReference type="InterPro" id="IPR039702">
    <property type="entry name" value="FPS1-like"/>
</dbReference>
<comment type="cofactor">
    <cofactor evidence="1">
        <name>Mg(2+)</name>
        <dbReference type="ChEBI" id="CHEBI:18420"/>
    </cofactor>
</comment>
<comment type="pathway">
    <text evidence="5">Pheromone biosynthesis.</text>
</comment>
<evidence type="ECO:0000256" key="7">
    <source>
        <dbReference type="RuleBase" id="RU004466"/>
    </source>
</evidence>
<evidence type="ECO:0000256" key="6">
    <source>
        <dbReference type="ARBA" id="ARBA00034546"/>
    </source>
</evidence>
<organism evidence="8 9">
    <name type="scientific">Clytia hemisphaerica</name>
    <dbReference type="NCBI Taxonomy" id="252671"/>
    <lineage>
        <taxon>Eukaryota</taxon>
        <taxon>Metazoa</taxon>
        <taxon>Cnidaria</taxon>
        <taxon>Hydrozoa</taxon>
        <taxon>Hydroidolina</taxon>
        <taxon>Leptothecata</taxon>
        <taxon>Obeliida</taxon>
        <taxon>Clytiidae</taxon>
        <taxon>Clytia</taxon>
    </lineage>
</organism>
<reference evidence="8" key="1">
    <citation type="submission" date="2021-01" db="UniProtKB">
        <authorList>
            <consortium name="EnsemblMetazoa"/>
        </authorList>
    </citation>
    <scope>IDENTIFICATION</scope>
</reference>
<dbReference type="GO" id="GO:0004337">
    <property type="term" value="F:(2E,6E)-farnesyl diphosphate synthase activity"/>
    <property type="evidence" value="ECO:0007669"/>
    <property type="project" value="TreeGrafter"/>
</dbReference>
<dbReference type="FunFam" id="1.10.600.10:FF:000021">
    <property type="entry name" value="Farnesyl pyrophosphate synthase"/>
    <property type="match status" value="1"/>
</dbReference>
<dbReference type="SUPFAM" id="SSF48576">
    <property type="entry name" value="Terpenoid synthases"/>
    <property type="match status" value="1"/>
</dbReference>
<dbReference type="PANTHER" id="PTHR11525">
    <property type="entry name" value="FARNESYL-PYROPHOSPHATE SYNTHETASE"/>
    <property type="match status" value="1"/>
</dbReference>
<dbReference type="Gene3D" id="1.10.600.10">
    <property type="entry name" value="Farnesyl Diphosphate Synthase"/>
    <property type="match status" value="1"/>
</dbReference>
<evidence type="ECO:0000256" key="4">
    <source>
        <dbReference type="ARBA" id="ARBA00022842"/>
    </source>
</evidence>
<dbReference type="InterPro" id="IPR033749">
    <property type="entry name" value="Polyprenyl_synt_CS"/>
</dbReference>
<evidence type="ECO:0000313" key="9">
    <source>
        <dbReference type="Proteomes" id="UP000594262"/>
    </source>
</evidence>
<dbReference type="SFLD" id="SFLDG01017">
    <property type="entry name" value="Polyprenyl_Transferase_Like"/>
    <property type="match status" value="1"/>
</dbReference>
<dbReference type="GO" id="GO:0045337">
    <property type="term" value="P:farnesyl diphosphate biosynthetic process"/>
    <property type="evidence" value="ECO:0007669"/>
    <property type="project" value="TreeGrafter"/>
</dbReference>
<protein>
    <recommendedName>
        <fullName evidence="6">Farnesyl pyrophosphate synthase</fullName>
    </recommendedName>
</protein>
<dbReference type="CDD" id="cd00685">
    <property type="entry name" value="Trans_IPPS_HT"/>
    <property type="match status" value="1"/>
</dbReference>
<sequence>MAQSMSDLKQKIETYRQQFDDSFNEIVNELVSEDEVLPELKQAAGCLRKALEYNTFDGKKSRGLMVICTVDFLRKGSPSEDEVKKAICLGWCIEILQAVFLIADDVMDRSELRRGRPCWYKKVGLVSINDTYLMEQCIYKLIDEHFKDQPYLFELYKTFHRITYLTAMGQELDMLASEPIDQEFSIDLFTEEKYKAIVKYKTAYYSFYLPVSLGMHIAGVTDPKMFKEAELVLMKLGEYFQIQDDFIDCYGDPAVTGKIGRDIEDAKCSWLIIQALKIATIEQREILKQNYGKDDAECVRFVKDLYKELNLEKVYSEYEEESYKSICQMIQSHENGFPKELFLFLVMKIYKRQK</sequence>
<dbReference type="GO" id="GO:0042811">
    <property type="term" value="P:pheromone biosynthetic process"/>
    <property type="evidence" value="ECO:0007669"/>
    <property type="project" value="UniProtKB-ARBA"/>
</dbReference>
<dbReference type="Proteomes" id="UP000594262">
    <property type="component" value="Unplaced"/>
</dbReference>
<dbReference type="RefSeq" id="XP_066915716.1">
    <property type="nucleotide sequence ID" value="XM_067059615.1"/>
</dbReference>
<dbReference type="InterPro" id="IPR008949">
    <property type="entry name" value="Isoprenoid_synthase_dom_sf"/>
</dbReference>
<dbReference type="Pfam" id="PF00348">
    <property type="entry name" value="polyprenyl_synt"/>
    <property type="match status" value="1"/>
</dbReference>
<keyword evidence="4" id="KW-0460">Magnesium</keyword>
<dbReference type="GeneID" id="136802853"/>
<dbReference type="PANTHER" id="PTHR11525:SF0">
    <property type="entry name" value="FARNESYL PYROPHOSPHATE SYNTHASE"/>
    <property type="match status" value="1"/>
</dbReference>
<evidence type="ECO:0000256" key="3">
    <source>
        <dbReference type="ARBA" id="ARBA00022723"/>
    </source>
</evidence>
<dbReference type="PROSITE" id="PS00723">
    <property type="entry name" value="POLYPRENYL_SYNTHASE_1"/>
    <property type="match status" value="1"/>
</dbReference>
<keyword evidence="9" id="KW-1185">Reference proteome</keyword>